<dbReference type="InterPro" id="IPR001706">
    <property type="entry name" value="Ribosomal_bL35"/>
</dbReference>
<protein>
    <recommendedName>
        <fullName evidence="4 5">50S ribosomal protein L35</fullName>
    </recommendedName>
</protein>
<evidence type="ECO:0000313" key="8">
    <source>
        <dbReference type="Proteomes" id="UP000229756"/>
    </source>
</evidence>
<dbReference type="Proteomes" id="UP000229756">
    <property type="component" value="Unassembled WGS sequence"/>
</dbReference>
<evidence type="ECO:0000313" key="7">
    <source>
        <dbReference type="EMBL" id="PJC23486.1"/>
    </source>
</evidence>
<reference evidence="8" key="1">
    <citation type="submission" date="2017-09" db="EMBL/GenBank/DDBJ databases">
        <title>Depth-based differentiation of microbial function through sediment-hosted aquifers and enrichment of novel symbionts in the deep terrestrial subsurface.</title>
        <authorList>
            <person name="Probst A.J."/>
            <person name="Ladd B."/>
            <person name="Jarett J.K."/>
            <person name="Geller-Mcgrath D.E."/>
            <person name="Sieber C.M.K."/>
            <person name="Emerson J.B."/>
            <person name="Anantharaman K."/>
            <person name="Thomas B.C."/>
            <person name="Malmstrom R."/>
            <person name="Stieglmeier M."/>
            <person name="Klingl A."/>
            <person name="Woyke T."/>
            <person name="Ryan C.M."/>
            <person name="Banfield J.F."/>
        </authorList>
    </citation>
    <scope>NUCLEOTIDE SEQUENCE [LARGE SCALE GENOMIC DNA]</scope>
</reference>
<organism evidence="7 8">
    <name type="scientific">candidate division WWE3 bacterium CG_4_9_14_0_2_um_filter_35_11</name>
    <dbReference type="NCBI Taxonomy" id="1975077"/>
    <lineage>
        <taxon>Bacteria</taxon>
        <taxon>Katanobacteria</taxon>
    </lineage>
</organism>
<accession>A0A2M8EL67</accession>
<dbReference type="AlphaFoldDB" id="A0A2M8EL67"/>
<dbReference type="InterPro" id="IPR021137">
    <property type="entry name" value="Ribosomal_bL35-like"/>
</dbReference>
<dbReference type="GO" id="GO:0006412">
    <property type="term" value="P:translation"/>
    <property type="evidence" value="ECO:0007669"/>
    <property type="project" value="InterPro"/>
</dbReference>
<keyword evidence="3 5" id="KW-0687">Ribonucleoprotein</keyword>
<evidence type="ECO:0000256" key="1">
    <source>
        <dbReference type="ARBA" id="ARBA00006598"/>
    </source>
</evidence>
<comment type="caution">
    <text evidence="7">The sequence shown here is derived from an EMBL/GenBank/DDBJ whole genome shotgun (WGS) entry which is preliminary data.</text>
</comment>
<evidence type="ECO:0000256" key="2">
    <source>
        <dbReference type="ARBA" id="ARBA00022980"/>
    </source>
</evidence>
<dbReference type="Pfam" id="PF01632">
    <property type="entry name" value="Ribosomal_L35p"/>
    <property type="match status" value="1"/>
</dbReference>
<proteinExistence type="inferred from homology"/>
<sequence length="67" mass="7972">MAKKQKMKTRKVVVKRFKLSKTGKVLREHSKTTHLGRKDDSSTKNRKKRIETIKGKFKKKFLKMLKV</sequence>
<dbReference type="SUPFAM" id="SSF143034">
    <property type="entry name" value="L35p-like"/>
    <property type="match status" value="1"/>
</dbReference>
<evidence type="ECO:0000256" key="4">
    <source>
        <dbReference type="ARBA" id="ARBA00035486"/>
    </source>
</evidence>
<evidence type="ECO:0000256" key="3">
    <source>
        <dbReference type="ARBA" id="ARBA00023274"/>
    </source>
</evidence>
<dbReference type="GO" id="GO:0003735">
    <property type="term" value="F:structural constituent of ribosome"/>
    <property type="evidence" value="ECO:0007669"/>
    <property type="project" value="InterPro"/>
</dbReference>
<dbReference type="GO" id="GO:0005840">
    <property type="term" value="C:ribosome"/>
    <property type="evidence" value="ECO:0007669"/>
    <property type="project" value="UniProtKB-KW"/>
</dbReference>
<feature type="region of interest" description="Disordered" evidence="6">
    <location>
        <begin position="23"/>
        <end position="50"/>
    </location>
</feature>
<dbReference type="InterPro" id="IPR037229">
    <property type="entry name" value="Ribosomal_bL35_sf"/>
</dbReference>
<evidence type="ECO:0000256" key="5">
    <source>
        <dbReference type="RuleBase" id="RU000568"/>
    </source>
</evidence>
<keyword evidence="2 5" id="KW-0689">Ribosomal protein</keyword>
<comment type="similarity">
    <text evidence="1 5">Belongs to the bacterial ribosomal protein bL35 family.</text>
</comment>
<evidence type="ECO:0000256" key="6">
    <source>
        <dbReference type="SAM" id="MobiDB-lite"/>
    </source>
</evidence>
<dbReference type="GO" id="GO:1990904">
    <property type="term" value="C:ribonucleoprotein complex"/>
    <property type="evidence" value="ECO:0007669"/>
    <property type="project" value="UniProtKB-KW"/>
</dbReference>
<gene>
    <name evidence="7" type="ORF">CO058_03160</name>
</gene>
<feature type="compositionally biased region" description="Basic and acidic residues" evidence="6">
    <location>
        <begin position="25"/>
        <end position="43"/>
    </location>
</feature>
<name>A0A2M8EL67_UNCKA</name>
<dbReference type="EMBL" id="PFSJ01000024">
    <property type="protein sequence ID" value="PJC23486.1"/>
    <property type="molecule type" value="Genomic_DNA"/>
</dbReference>
<dbReference type="PRINTS" id="PR00064">
    <property type="entry name" value="RIBOSOMALL35"/>
</dbReference>
<dbReference type="Gene3D" id="4.10.410.60">
    <property type="match status" value="1"/>
</dbReference>